<proteinExistence type="predicted"/>
<comment type="caution">
    <text evidence="1">The sequence shown here is derived from an EMBL/GenBank/DDBJ whole genome shotgun (WGS) entry which is preliminary data.</text>
</comment>
<organism evidence="1 2">
    <name type="scientific">Streptomyces daliensis</name>
    <dbReference type="NCBI Taxonomy" id="299421"/>
    <lineage>
        <taxon>Bacteria</taxon>
        <taxon>Bacillati</taxon>
        <taxon>Actinomycetota</taxon>
        <taxon>Actinomycetes</taxon>
        <taxon>Kitasatosporales</taxon>
        <taxon>Streptomycetaceae</taxon>
        <taxon>Streptomyces</taxon>
    </lineage>
</organism>
<dbReference type="AlphaFoldDB" id="A0A8T4IVL2"/>
<dbReference type="Proteomes" id="UP000675554">
    <property type="component" value="Unassembled WGS sequence"/>
</dbReference>
<gene>
    <name evidence="1" type="ORF">KDA82_09740</name>
</gene>
<name>A0A8T4IVL2_9ACTN</name>
<sequence length="104" mass="12005">MRRDLLLRPGWWCEARVVHEDGRAYRDACRATGPAHAAMWMCTDVRTLLPRLDAADAERAHRWLREDGAPRVFEATADAGAVRYTWSVRRVLFLHVPHISRVRG</sequence>
<evidence type="ECO:0000313" key="1">
    <source>
        <dbReference type="EMBL" id="MBR7673294.1"/>
    </source>
</evidence>
<dbReference type="EMBL" id="JAGSMN010000193">
    <property type="protein sequence ID" value="MBR7673294.1"/>
    <property type="molecule type" value="Genomic_DNA"/>
</dbReference>
<protein>
    <submittedName>
        <fullName evidence="1">Uncharacterized protein</fullName>
    </submittedName>
</protein>
<evidence type="ECO:0000313" key="2">
    <source>
        <dbReference type="Proteomes" id="UP000675554"/>
    </source>
</evidence>
<reference evidence="1" key="1">
    <citation type="submission" date="2021-04" db="EMBL/GenBank/DDBJ databases">
        <title>Sequencing of actinobacteria type strains.</title>
        <authorList>
            <person name="Nguyen G.-S."/>
            <person name="Wentzel A."/>
        </authorList>
    </citation>
    <scope>NUCLEOTIDE SEQUENCE</scope>
    <source>
        <strain evidence="1">DSM 42095</strain>
    </source>
</reference>
<accession>A0A8T4IVL2</accession>
<keyword evidence="2" id="KW-1185">Reference proteome</keyword>